<keyword evidence="2" id="KW-1133">Transmembrane helix</keyword>
<dbReference type="AlphaFoldDB" id="R7S4H1"/>
<dbReference type="PANTHER" id="PTHR38646">
    <property type="entry name" value="YALI0F00814P"/>
    <property type="match status" value="1"/>
</dbReference>
<organism evidence="3 4">
    <name type="scientific">Punctularia strigosozonata (strain HHB-11173)</name>
    <name type="common">White-rot fungus</name>
    <dbReference type="NCBI Taxonomy" id="741275"/>
    <lineage>
        <taxon>Eukaryota</taxon>
        <taxon>Fungi</taxon>
        <taxon>Dikarya</taxon>
        <taxon>Basidiomycota</taxon>
        <taxon>Agaricomycotina</taxon>
        <taxon>Agaricomycetes</taxon>
        <taxon>Corticiales</taxon>
        <taxon>Punctulariaceae</taxon>
        <taxon>Punctularia</taxon>
    </lineage>
</organism>
<feature type="region of interest" description="Disordered" evidence="1">
    <location>
        <begin position="80"/>
        <end position="105"/>
    </location>
</feature>
<feature type="transmembrane region" description="Helical" evidence="2">
    <location>
        <begin position="115"/>
        <end position="138"/>
    </location>
</feature>
<dbReference type="EMBL" id="JH687551">
    <property type="protein sequence ID" value="EIN05275.1"/>
    <property type="molecule type" value="Genomic_DNA"/>
</dbReference>
<evidence type="ECO:0000313" key="4">
    <source>
        <dbReference type="Proteomes" id="UP000054196"/>
    </source>
</evidence>
<dbReference type="RefSeq" id="XP_007387678.1">
    <property type="nucleotide sequence ID" value="XM_007387616.1"/>
</dbReference>
<keyword evidence="4" id="KW-1185">Reference proteome</keyword>
<accession>R7S4H1</accession>
<evidence type="ECO:0000313" key="3">
    <source>
        <dbReference type="EMBL" id="EIN05275.1"/>
    </source>
</evidence>
<reference evidence="4" key="1">
    <citation type="journal article" date="2012" name="Science">
        <title>The Paleozoic origin of enzymatic lignin decomposition reconstructed from 31 fungal genomes.</title>
        <authorList>
            <person name="Floudas D."/>
            <person name="Binder M."/>
            <person name="Riley R."/>
            <person name="Barry K."/>
            <person name="Blanchette R.A."/>
            <person name="Henrissat B."/>
            <person name="Martinez A.T."/>
            <person name="Otillar R."/>
            <person name="Spatafora J.W."/>
            <person name="Yadav J.S."/>
            <person name="Aerts A."/>
            <person name="Benoit I."/>
            <person name="Boyd A."/>
            <person name="Carlson A."/>
            <person name="Copeland A."/>
            <person name="Coutinho P.M."/>
            <person name="de Vries R.P."/>
            <person name="Ferreira P."/>
            <person name="Findley K."/>
            <person name="Foster B."/>
            <person name="Gaskell J."/>
            <person name="Glotzer D."/>
            <person name="Gorecki P."/>
            <person name="Heitman J."/>
            <person name="Hesse C."/>
            <person name="Hori C."/>
            <person name="Igarashi K."/>
            <person name="Jurgens J.A."/>
            <person name="Kallen N."/>
            <person name="Kersten P."/>
            <person name="Kohler A."/>
            <person name="Kuees U."/>
            <person name="Kumar T.K.A."/>
            <person name="Kuo A."/>
            <person name="LaButti K."/>
            <person name="Larrondo L.F."/>
            <person name="Lindquist E."/>
            <person name="Ling A."/>
            <person name="Lombard V."/>
            <person name="Lucas S."/>
            <person name="Lundell T."/>
            <person name="Martin R."/>
            <person name="McLaughlin D.J."/>
            <person name="Morgenstern I."/>
            <person name="Morin E."/>
            <person name="Murat C."/>
            <person name="Nagy L.G."/>
            <person name="Nolan M."/>
            <person name="Ohm R.A."/>
            <person name="Patyshakuliyeva A."/>
            <person name="Rokas A."/>
            <person name="Ruiz-Duenas F.J."/>
            <person name="Sabat G."/>
            <person name="Salamov A."/>
            <person name="Samejima M."/>
            <person name="Schmutz J."/>
            <person name="Slot J.C."/>
            <person name="St John F."/>
            <person name="Stenlid J."/>
            <person name="Sun H."/>
            <person name="Sun S."/>
            <person name="Syed K."/>
            <person name="Tsang A."/>
            <person name="Wiebenga A."/>
            <person name="Young D."/>
            <person name="Pisabarro A."/>
            <person name="Eastwood D.C."/>
            <person name="Martin F."/>
            <person name="Cullen D."/>
            <person name="Grigoriev I.V."/>
            <person name="Hibbett D.S."/>
        </authorList>
    </citation>
    <scope>NUCLEOTIDE SEQUENCE [LARGE SCALE GENOMIC DNA]</scope>
    <source>
        <strain evidence="4">HHB-11173 SS5</strain>
    </source>
</reference>
<evidence type="ECO:0000256" key="2">
    <source>
        <dbReference type="SAM" id="Phobius"/>
    </source>
</evidence>
<dbReference type="OrthoDB" id="2555434at2759"/>
<dbReference type="KEGG" id="psq:PUNSTDRAFT_47068"/>
<dbReference type="HOGENOM" id="CLU_107661_1_0_1"/>
<dbReference type="GeneID" id="18882843"/>
<sequence length="140" mass="15930">MPQYTYRGHKSKTFYPADVNELVEIRARQRTFDGAYGRTAIGNLGYSLTILKLFDRRFYRTLLFVLSFFRSRHAKHDFADDSPALGSSHRRRPSEPIMTKGNENKPMLGKPFRTAGWIVVAVTGVVVVVEVGLLLLVLQL</sequence>
<gene>
    <name evidence="3" type="ORF">PUNSTDRAFT_47068</name>
</gene>
<keyword evidence="2" id="KW-0472">Membrane</keyword>
<keyword evidence="2" id="KW-0812">Transmembrane</keyword>
<dbReference type="PANTHER" id="PTHR38646:SF1">
    <property type="entry name" value="DUF202 DOMAIN-CONTAINING PROTEIN"/>
    <property type="match status" value="1"/>
</dbReference>
<proteinExistence type="predicted"/>
<dbReference type="OMA" id="HSRHDFA"/>
<dbReference type="eggNOG" id="ENOG502S764">
    <property type="taxonomic scope" value="Eukaryota"/>
</dbReference>
<dbReference type="Proteomes" id="UP000054196">
    <property type="component" value="Unassembled WGS sequence"/>
</dbReference>
<name>R7S4H1_PUNST</name>
<protein>
    <submittedName>
        <fullName evidence="3">Uncharacterized protein</fullName>
    </submittedName>
</protein>
<evidence type="ECO:0000256" key="1">
    <source>
        <dbReference type="SAM" id="MobiDB-lite"/>
    </source>
</evidence>